<keyword evidence="3" id="KW-1185">Reference proteome</keyword>
<dbReference type="EC" id="2.5.1.56" evidence="2"/>
<dbReference type="Gene3D" id="3.20.20.70">
    <property type="entry name" value="Aldolase class I"/>
    <property type="match status" value="1"/>
</dbReference>
<evidence type="ECO:0000313" key="3">
    <source>
        <dbReference type="Proteomes" id="UP000809431"/>
    </source>
</evidence>
<dbReference type="InterPro" id="IPR006190">
    <property type="entry name" value="SAF_AFP_Neu5Ac"/>
</dbReference>
<accession>A0ABS2BQS4</accession>
<dbReference type="InterPro" id="IPR020007">
    <property type="entry name" value="NeuB/NeuA"/>
</dbReference>
<dbReference type="PROSITE" id="PS50844">
    <property type="entry name" value="AFP_LIKE"/>
    <property type="match status" value="1"/>
</dbReference>
<name>A0ABS2BQS4_9NEIS</name>
<protein>
    <submittedName>
        <fullName evidence="2">N-acetylneuraminate synthase</fullName>
        <ecNumber evidence="2">2.5.1.56</ecNumber>
    </submittedName>
</protein>
<dbReference type="Pfam" id="PF03102">
    <property type="entry name" value="NeuB"/>
    <property type="match status" value="1"/>
</dbReference>
<dbReference type="Proteomes" id="UP000809431">
    <property type="component" value="Unassembled WGS sequence"/>
</dbReference>
<dbReference type="Gene3D" id="3.90.1210.10">
    <property type="entry name" value="Antifreeze-like/N-acetylneuraminic acid synthase C-terminal domain"/>
    <property type="match status" value="1"/>
</dbReference>
<dbReference type="CDD" id="cd11615">
    <property type="entry name" value="SAF_NeuB_like"/>
    <property type="match status" value="1"/>
</dbReference>
<dbReference type="InterPro" id="IPR057736">
    <property type="entry name" value="SAF_PseI/NeuA/NeuB"/>
</dbReference>
<dbReference type="SUPFAM" id="SSF51269">
    <property type="entry name" value="AFP III-like domain"/>
    <property type="match status" value="1"/>
</dbReference>
<comment type="caution">
    <text evidence="2">The sequence shown here is derived from an EMBL/GenBank/DDBJ whole genome shotgun (WGS) entry which is preliminary data.</text>
</comment>
<dbReference type="SMART" id="SM00858">
    <property type="entry name" value="SAF"/>
    <property type="match status" value="1"/>
</dbReference>
<dbReference type="InterPro" id="IPR013974">
    <property type="entry name" value="SAF"/>
</dbReference>
<dbReference type="SUPFAM" id="SSF51569">
    <property type="entry name" value="Aldolase"/>
    <property type="match status" value="1"/>
</dbReference>
<reference evidence="2 3" key="1">
    <citation type="submission" date="2021-01" db="EMBL/GenBank/DDBJ databases">
        <title>Draft Genome Sequence and Polyhydroxyalkanoate Biosynthetic Potential of Jeongeupia naejangsanensis Type Strain DSM 24253.</title>
        <authorList>
            <person name="Turrini P."/>
            <person name="Artuso I."/>
            <person name="Lugli G.A."/>
            <person name="Frangipani E."/>
            <person name="Ventura M."/>
            <person name="Visca P."/>
        </authorList>
    </citation>
    <scope>NUCLEOTIDE SEQUENCE [LARGE SCALE GENOMIC DNA]</scope>
    <source>
        <strain evidence="2 3">DSM 24253</strain>
    </source>
</reference>
<dbReference type="NCBIfam" id="TIGR03569">
    <property type="entry name" value="NeuB_NnaB"/>
    <property type="match status" value="1"/>
</dbReference>
<dbReference type="EMBL" id="JAESND010000010">
    <property type="protein sequence ID" value="MBM3117398.1"/>
    <property type="molecule type" value="Genomic_DNA"/>
</dbReference>
<dbReference type="InterPro" id="IPR013785">
    <property type="entry name" value="Aldolase_TIM"/>
</dbReference>
<dbReference type="PANTHER" id="PTHR42966">
    <property type="entry name" value="N-ACETYLNEURAMINATE SYNTHASE"/>
    <property type="match status" value="1"/>
</dbReference>
<dbReference type="InterPro" id="IPR013132">
    <property type="entry name" value="PseI/NeuA/B-like_N"/>
</dbReference>
<evidence type="ECO:0000313" key="2">
    <source>
        <dbReference type="EMBL" id="MBM3117398.1"/>
    </source>
</evidence>
<dbReference type="InterPro" id="IPR051690">
    <property type="entry name" value="PseI-like"/>
</dbReference>
<dbReference type="PANTHER" id="PTHR42966:SF1">
    <property type="entry name" value="SIALIC ACID SYNTHASE"/>
    <property type="match status" value="1"/>
</dbReference>
<keyword evidence="2" id="KW-0808">Transferase</keyword>
<feature type="domain" description="AFP-like" evidence="1">
    <location>
        <begin position="285"/>
        <end position="337"/>
    </location>
</feature>
<sequence>MPWQECVFVIAEAGVNHNGDVALALRLVDAAADAGADAVKFQTFQAAALVSRDAVMADYQKVNTGVEESQYAMLKRLELSPLAHDAVRQRAQERGILFFSTAFDPASIDYLIALDIPLWKIPSGEITNYPYLCRIAALQRPTILSTGMATVAEIDDAVRVLLANGLSREQLAILHCNTEYPTPLPDVNLRAMPNLGALFGTTYGYSDHTAGEAISVAAVALGARVIEKHFTLDRNLPGPDHKASLEPSELASMVAAIRAVETALGNGIKQPTSSEAKNRPIARKSIVAARAIRAGEVFSADNLAIKRPGSGISPMRWPELIGRTAGRDYAEDEVIAW</sequence>
<dbReference type="GO" id="GO:0050462">
    <property type="term" value="F:N-acetylneuraminate synthase activity"/>
    <property type="evidence" value="ECO:0007669"/>
    <property type="project" value="UniProtKB-EC"/>
</dbReference>
<proteinExistence type="predicted"/>
<evidence type="ECO:0000259" key="1">
    <source>
        <dbReference type="PROSITE" id="PS50844"/>
    </source>
</evidence>
<dbReference type="InterPro" id="IPR036732">
    <property type="entry name" value="AFP_Neu5c_C_sf"/>
</dbReference>
<organism evidence="2 3">
    <name type="scientific">Jeongeupia naejangsanensis</name>
    <dbReference type="NCBI Taxonomy" id="613195"/>
    <lineage>
        <taxon>Bacteria</taxon>
        <taxon>Pseudomonadati</taxon>
        <taxon>Pseudomonadota</taxon>
        <taxon>Betaproteobacteria</taxon>
        <taxon>Neisseriales</taxon>
        <taxon>Chitinibacteraceae</taxon>
        <taxon>Jeongeupia</taxon>
    </lineage>
</organism>
<gene>
    <name evidence="2" type="primary">neuB</name>
    <name evidence="2" type="ORF">JMJ54_16300</name>
</gene>
<dbReference type="Pfam" id="PF08666">
    <property type="entry name" value="SAF"/>
    <property type="match status" value="1"/>
</dbReference>